<evidence type="ECO:0000313" key="3">
    <source>
        <dbReference type="EMBL" id="ELT96280.1"/>
    </source>
</evidence>
<gene>
    <name evidence="3" type="ORF">CAPTEDRAFT_185524</name>
</gene>
<reference evidence="5" key="1">
    <citation type="submission" date="2012-12" db="EMBL/GenBank/DDBJ databases">
        <authorList>
            <person name="Hellsten U."/>
            <person name="Grimwood J."/>
            <person name="Chapman J.A."/>
            <person name="Shapiro H."/>
            <person name="Aerts A."/>
            <person name="Otillar R.P."/>
            <person name="Terry A.Y."/>
            <person name="Boore J.L."/>
            <person name="Simakov O."/>
            <person name="Marletaz F."/>
            <person name="Cho S.-J."/>
            <person name="Edsinger-Gonzales E."/>
            <person name="Havlak P."/>
            <person name="Kuo D.-H."/>
            <person name="Larsson T."/>
            <person name="Lv J."/>
            <person name="Arendt D."/>
            <person name="Savage R."/>
            <person name="Osoegawa K."/>
            <person name="de Jong P."/>
            <person name="Lindberg D.R."/>
            <person name="Seaver E.C."/>
            <person name="Weisblat D.A."/>
            <person name="Putnam N.H."/>
            <person name="Grigoriev I.V."/>
            <person name="Rokhsar D.S."/>
        </authorList>
    </citation>
    <scope>NUCLEOTIDE SEQUENCE</scope>
    <source>
        <strain evidence="5">I ESC-2004</strain>
    </source>
</reference>
<dbReference type="Proteomes" id="UP000014760">
    <property type="component" value="Unassembled WGS sequence"/>
</dbReference>
<evidence type="ECO:0000313" key="5">
    <source>
        <dbReference type="Proteomes" id="UP000014760"/>
    </source>
</evidence>
<dbReference type="OMA" id="YNTECKS"/>
<feature type="domain" description="MULE transposase" evidence="2">
    <location>
        <begin position="244"/>
        <end position="282"/>
    </location>
</feature>
<sequence length="357" mass="40206">MIFFLLTNSFLLAMSIWSVPCASLCHYFRCKNLHLPEYPTKLVIRSKHNHPLEAADALKYRDVDDSVNERLLTLFREGHSPASALSSLKFDLQLQHGCDYAYIAADRKHCPDKFFLLQVGCVCEVHVVANNQALISLHFRLFKEAFKKEYGELSPTELTKEVLQSVERLNGEGVIRIKAEQSQQTNGALVIVFLTPLMLRVHKKLKHSGELCFMDATGTMDRFNHRVFLLMTHSPAGGLPLGCIVTSSPEVFLTDDSRAERQALSSAFPDSTLLLCVFHVLQAFWRYVWDSKHSIQKDDRPYLFGLMKTMVFCETERAIVFLASDNASFVTGALMPIDGGKTLTSKAARDDAPTAKK</sequence>
<keyword evidence="5" id="KW-1185">Reference proteome</keyword>
<organism evidence="3">
    <name type="scientific">Capitella teleta</name>
    <name type="common">Polychaete worm</name>
    <dbReference type="NCBI Taxonomy" id="283909"/>
    <lineage>
        <taxon>Eukaryota</taxon>
        <taxon>Metazoa</taxon>
        <taxon>Spiralia</taxon>
        <taxon>Lophotrochozoa</taxon>
        <taxon>Annelida</taxon>
        <taxon>Polychaeta</taxon>
        <taxon>Sedentaria</taxon>
        <taxon>Scolecida</taxon>
        <taxon>Capitellidae</taxon>
        <taxon>Capitella</taxon>
    </lineage>
</organism>
<dbReference type="EMBL" id="AMQN01011425">
    <property type="status" value="NOT_ANNOTATED_CDS"/>
    <property type="molecule type" value="Genomic_DNA"/>
</dbReference>
<dbReference type="Gene3D" id="3.40.50.720">
    <property type="entry name" value="NAD(P)-binding Rossmann-like Domain"/>
    <property type="match status" value="1"/>
</dbReference>
<evidence type="ECO:0000256" key="1">
    <source>
        <dbReference type="SAM" id="SignalP"/>
    </source>
</evidence>
<dbReference type="SUPFAM" id="SSF51735">
    <property type="entry name" value="NAD(P)-binding Rossmann-fold domains"/>
    <property type="match status" value="1"/>
</dbReference>
<dbReference type="EnsemblMetazoa" id="CapteT185524">
    <property type="protein sequence ID" value="CapteP185524"/>
    <property type="gene ID" value="CapteG185524"/>
</dbReference>
<evidence type="ECO:0000313" key="4">
    <source>
        <dbReference type="EnsemblMetazoa" id="CapteP185524"/>
    </source>
</evidence>
<dbReference type="EMBL" id="AMQN01011426">
    <property type="status" value="NOT_ANNOTATED_CDS"/>
    <property type="molecule type" value="Genomic_DNA"/>
</dbReference>
<dbReference type="InterPro" id="IPR036291">
    <property type="entry name" value="NAD(P)-bd_dom_sf"/>
</dbReference>
<dbReference type="AlphaFoldDB" id="R7TZC7"/>
<keyword evidence="1" id="KW-0732">Signal</keyword>
<dbReference type="HOGENOM" id="CLU_776708_0_0_1"/>
<feature type="chain" id="PRO_5008787536" description="MULE transposase domain-containing protein" evidence="1">
    <location>
        <begin position="19"/>
        <end position="357"/>
    </location>
</feature>
<evidence type="ECO:0000259" key="2">
    <source>
        <dbReference type="Pfam" id="PF10551"/>
    </source>
</evidence>
<dbReference type="OrthoDB" id="6288012at2759"/>
<dbReference type="InterPro" id="IPR018289">
    <property type="entry name" value="MULE_transposase_dom"/>
</dbReference>
<reference evidence="3 5" key="2">
    <citation type="journal article" date="2013" name="Nature">
        <title>Insights into bilaterian evolution from three spiralian genomes.</title>
        <authorList>
            <person name="Simakov O."/>
            <person name="Marletaz F."/>
            <person name="Cho S.J."/>
            <person name="Edsinger-Gonzales E."/>
            <person name="Havlak P."/>
            <person name="Hellsten U."/>
            <person name="Kuo D.H."/>
            <person name="Larsson T."/>
            <person name="Lv J."/>
            <person name="Arendt D."/>
            <person name="Savage R."/>
            <person name="Osoegawa K."/>
            <person name="de Jong P."/>
            <person name="Grimwood J."/>
            <person name="Chapman J.A."/>
            <person name="Shapiro H."/>
            <person name="Aerts A."/>
            <person name="Otillar R.P."/>
            <person name="Terry A.Y."/>
            <person name="Boore J.L."/>
            <person name="Grigoriev I.V."/>
            <person name="Lindberg D.R."/>
            <person name="Seaver E.C."/>
            <person name="Weisblat D.A."/>
            <person name="Putnam N.H."/>
            <person name="Rokhsar D.S."/>
        </authorList>
    </citation>
    <scope>NUCLEOTIDE SEQUENCE</scope>
    <source>
        <strain evidence="3 5">I ESC-2004</strain>
    </source>
</reference>
<dbReference type="EMBL" id="KB308879">
    <property type="protein sequence ID" value="ELT96280.1"/>
    <property type="molecule type" value="Genomic_DNA"/>
</dbReference>
<reference evidence="4" key="3">
    <citation type="submission" date="2015-06" db="UniProtKB">
        <authorList>
            <consortium name="EnsemblMetazoa"/>
        </authorList>
    </citation>
    <scope>IDENTIFICATION</scope>
</reference>
<dbReference type="Pfam" id="PF10551">
    <property type="entry name" value="MULE"/>
    <property type="match status" value="1"/>
</dbReference>
<proteinExistence type="predicted"/>
<name>R7TZC7_CAPTE</name>
<dbReference type="PANTHER" id="PTHR35385:SF2">
    <property type="entry name" value="PROTEIN B, PUTATIVE-RELATED"/>
    <property type="match status" value="1"/>
</dbReference>
<accession>R7TZC7</accession>
<dbReference type="PANTHER" id="PTHR35385">
    <property type="entry name" value="PROTEIN B, PUTATIVE-RELATED-RELATED"/>
    <property type="match status" value="1"/>
</dbReference>
<protein>
    <recommendedName>
        <fullName evidence="2">MULE transposase domain-containing protein</fullName>
    </recommendedName>
</protein>
<feature type="signal peptide" evidence="1">
    <location>
        <begin position="1"/>
        <end position="18"/>
    </location>
</feature>